<dbReference type="Proteomes" id="UP000664940">
    <property type="component" value="Unassembled WGS sequence"/>
</dbReference>
<reference evidence="2 3" key="1">
    <citation type="journal article" date="2020" name="Nature">
        <title>Six reference-quality genomes reveal evolution of bat adaptations.</title>
        <authorList>
            <person name="Jebb D."/>
            <person name="Huang Z."/>
            <person name="Pippel M."/>
            <person name="Hughes G.M."/>
            <person name="Lavrichenko K."/>
            <person name="Devanna P."/>
            <person name="Winkler S."/>
            <person name="Jermiin L.S."/>
            <person name="Skirmuntt E.C."/>
            <person name="Katzourakis A."/>
            <person name="Burkitt-Gray L."/>
            <person name="Ray D.A."/>
            <person name="Sullivan K.A.M."/>
            <person name="Roscito J.G."/>
            <person name="Kirilenko B.M."/>
            <person name="Davalos L.M."/>
            <person name="Corthals A.P."/>
            <person name="Power M.L."/>
            <person name="Jones G."/>
            <person name="Ransome R.D."/>
            <person name="Dechmann D.K.N."/>
            <person name="Locatelli A.G."/>
            <person name="Puechmaille S.J."/>
            <person name="Fedrigo O."/>
            <person name="Jarvis E.D."/>
            <person name="Hiller M."/>
            <person name="Vernes S.C."/>
            <person name="Myers E.W."/>
            <person name="Teeling E.C."/>
        </authorList>
    </citation>
    <scope>NUCLEOTIDE SEQUENCE [LARGE SCALE GENOMIC DNA]</scope>
    <source>
        <strain evidence="2">Bat1K_MPI-CBG_1</strain>
    </source>
</reference>
<evidence type="ECO:0000256" key="1">
    <source>
        <dbReference type="SAM" id="MobiDB-lite"/>
    </source>
</evidence>
<name>A0A834EQJ0_9CHIR</name>
<protein>
    <submittedName>
        <fullName evidence="2">Uncharacterized protein</fullName>
    </submittedName>
</protein>
<dbReference type="AlphaFoldDB" id="A0A834EQJ0"/>
<proteinExistence type="predicted"/>
<dbReference type="EMBL" id="JABVXQ010000002">
    <property type="protein sequence ID" value="KAF6125539.1"/>
    <property type="molecule type" value="Genomic_DNA"/>
</dbReference>
<comment type="caution">
    <text evidence="2">The sequence shown here is derived from an EMBL/GenBank/DDBJ whole genome shotgun (WGS) entry which is preliminary data.</text>
</comment>
<gene>
    <name evidence="2" type="ORF">HJG60_009956</name>
</gene>
<organism evidence="2 3">
    <name type="scientific">Phyllostomus discolor</name>
    <name type="common">pale spear-nosed bat</name>
    <dbReference type="NCBI Taxonomy" id="89673"/>
    <lineage>
        <taxon>Eukaryota</taxon>
        <taxon>Metazoa</taxon>
        <taxon>Chordata</taxon>
        <taxon>Craniata</taxon>
        <taxon>Vertebrata</taxon>
        <taxon>Euteleostomi</taxon>
        <taxon>Mammalia</taxon>
        <taxon>Eutheria</taxon>
        <taxon>Laurasiatheria</taxon>
        <taxon>Chiroptera</taxon>
        <taxon>Yangochiroptera</taxon>
        <taxon>Phyllostomidae</taxon>
        <taxon>Phyllostominae</taxon>
        <taxon>Phyllostomus</taxon>
    </lineage>
</organism>
<accession>A0A834EQJ0</accession>
<feature type="region of interest" description="Disordered" evidence="1">
    <location>
        <begin position="23"/>
        <end position="53"/>
    </location>
</feature>
<evidence type="ECO:0000313" key="2">
    <source>
        <dbReference type="EMBL" id="KAF6125539.1"/>
    </source>
</evidence>
<evidence type="ECO:0000313" key="3">
    <source>
        <dbReference type="Proteomes" id="UP000664940"/>
    </source>
</evidence>
<sequence length="190" mass="20865">MVSSFDVIQCSVSKNRNPLPVAEVQVRGELEPAAQTREGRRTSPSPPPPHSVTPWWLETGRCGRSHTFNMGKCCEAGLWCFLRAGLAEHRSQRGSLWIMREHLAGALLQLETRSGRVIRNKANNVFQGFPPPLRDHVTYLSLGLHIPSPFLGLTVTSSTVRFGSSHAGCRPAFSRTVAGGCLYVPFSGQK</sequence>